<organism evidence="5 6">
    <name type="scientific">Entotheonella factor</name>
    <dbReference type="NCBI Taxonomy" id="1429438"/>
    <lineage>
        <taxon>Bacteria</taxon>
        <taxon>Pseudomonadati</taxon>
        <taxon>Nitrospinota/Tectimicrobiota group</taxon>
        <taxon>Candidatus Tectimicrobiota</taxon>
        <taxon>Candidatus Entotheonellia</taxon>
        <taxon>Candidatus Entotheonellales</taxon>
        <taxon>Candidatus Entotheonellaceae</taxon>
        <taxon>Candidatus Entotheonella</taxon>
    </lineage>
</organism>
<evidence type="ECO:0000256" key="1">
    <source>
        <dbReference type="ARBA" id="ARBA00005568"/>
    </source>
</evidence>
<dbReference type="Pfam" id="PF03328">
    <property type="entry name" value="HpcH_HpaI"/>
    <property type="match status" value="1"/>
</dbReference>
<dbReference type="PATRIC" id="fig|1429438.4.peg.5699"/>
<keyword evidence="3" id="KW-0456">Lyase</keyword>
<sequence length="239" mass="25817">MDKHPLRELWRAGKGALNGWAAIPDGFATEALARQGWDSVTVDMQHGVTHYDSAVECLRSVLTTPAVPMVRVPWNEPGIIMKMIDSGAFGVICPMISTRADAEQFAGACRYPPVGYRSAGPIRSAMIAGADYMSKAEELVITLAMIETEEGYKNLDEILETPGLDGVYIGPNDLSLGLGRPPTLDSRDEVVVEAIAHILARSKAHGKVAGIHCGGPITRGKWWTTALSWSRSARMRATS</sequence>
<comment type="similarity">
    <text evidence="1">Belongs to the HpcH/HpaI aldolase family.</text>
</comment>
<dbReference type="InterPro" id="IPR015813">
    <property type="entry name" value="Pyrv/PenolPyrv_kinase-like_dom"/>
</dbReference>
<dbReference type="InterPro" id="IPR005000">
    <property type="entry name" value="Aldolase/citrate-lyase_domain"/>
</dbReference>
<dbReference type="InterPro" id="IPR050251">
    <property type="entry name" value="HpcH-HpaI_aldolase"/>
</dbReference>
<dbReference type="GO" id="GO:0016832">
    <property type="term" value="F:aldehyde-lyase activity"/>
    <property type="evidence" value="ECO:0007669"/>
    <property type="project" value="TreeGrafter"/>
</dbReference>
<evidence type="ECO:0000313" key="6">
    <source>
        <dbReference type="Proteomes" id="UP000019141"/>
    </source>
</evidence>
<comment type="caution">
    <text evidence="5">The sequence shown here is derived from an EMBL/GenBank/DDBJ whole genome shotgun (WGS) entry which is preliminary data.</text>
</comment>
<dbReference type="InterPro" id="IPR040442">
    <property type="entry name" value="Pyrv_kinase-like_dom_sf"/>
</dbReference>
<dbReference type="Proteomes" id="UP000019141">
    <property type="component" value="Unassembled WGS sequence"/>
</dbReference>
<protein>
    <recommendedName>
        <fullName evidence="4">HpcH/HpaI aldolase/citrate lyase domain-containing protein</fullName>
    </recommendedName>
</protein>
<dbReference type="AlphaFoldDB" id="W4LC89"/>
<dbReference type="GO" id="GO:0046872">
    <property type="term" value="F:metal ion binding"/>
    <property type="evidence" value="ECO:0007669"/>
    <property type="project" value="UniProtKB-KW"/>
</dbReference>
<gene>
    <name evidence="5" type="ORF">ETSY1_29930</name>
</gene>
<keyword evidence="2" id="KW-0479">Metal-binding</keyword>
<dbReference type="SUPFAM" id="SSF51621">
    <property type="entry name" value="Phosphoenolpyruvate/pyruvate domain"/>
    <property type="match status" value="1"/>
</dbReference>
<dbReference type="GO" id="GO:0005737">
    <property type="term" value="C:cytoplasm"/>
    <property type="evidence" value="ECO:0007669"/>
    <property type="project" value="TreeGrafter"/>
</dbReference>
<dbReference type="Gene3D" id="3.20.20.60">
    <property type="entry name" value="Phosphoenolpyruvate-binding domains"/>
    <property type="match status" value="1"/>
</dbReference>
<dbReference type="EMBL" id="AZHW01000897">
    <property type="protein sequence ID" value="ETW95602.1"/>
    <property type="molecule type" value="Genomic_DNA"/>
</dbReference>
<keyword evidence="6" id="KW-1185">Reference proteome</keyword>
<evidence type="ECO:0000256" key="3">
    <source>
        <dbReference type="ARBA" id="ARBA00023239"/>
    </source>
</evidence>
<dbReference type="HOGENOM" id="CLU_059964_3_2_7"/>
<evidence type="ECO:0000256" key="2">
    <source>
        <dbReference type="ARBA" id="ARBA00022723"/>
    </source>
</evidence>
<proteinExistence type="inferred from homology"/>
<evidence type="ECO:0000313" key="5">
    <source>
        <dbReference type="EMBL" id="ETW95602.1"/>
    </source>
</evidence>
<name>W4LC89_ENTF1</name>
<feature type="domain" description="HpcH/HpaI aldolase/citrate lyase" evidence="4">
    <location>
        <begin position="29"/>
        <end position="206"/>
    </location>
</feature>
<dbReference type="PANTHER" id="PTHR30502:SF0">
    <property type="entry name" value="PHOSPHOENOLPYRUVATE CARBOXYLASE FAMILY PROTEIN"/>
    <property type="match status" value="1"/>
</dbReference>
<accession>W4LC89</accession>
<reference evidence="5 6" key="1">
    <citation type="journal article" date="2014" name="Nature">
        <title>An environmental bacterial taxon with a large and distinct metabolic repertoire.</title>
        <authorList>
            <person name="Wilson M.C."/>
            <person name="Mori T."/>
            <person name="Ruckert C."/>
            <person name="Uria A.R."/>
            <person name="Helf M.J."/>
            <person name="Takada K."/>
            <person name="Gernert C."/>
            <person name="Steffens U.A."/>
            <person name="Heycke N."/>
            <person name="Schmitt S."/>
            <person name="Rinke C."/>
            <person name="Helfrich E.J."/>
            <person name="Brachmann A.O."/>
            <person name="Gurgui C."/>
            <person name="Wakimoto T."/>
            <person name="Kracht M."/>
            <person name="Crusemann M."/>
            <person name="Hentschel U."/>
            <person name="Abe I."/>
            <person name="Matsunaga S."/>
            <person name="Kalinowski J."/>
            <person name="Takeyama H."/>
            <person name="Piel J."/>
        </authorList>
    </citation>
    <scope>NUCLEOTIDE SEQUENCE [LARGE SCALE GENOMIC DNA]</scope>
    <source>
        <strain evidence="6">TSY1</strain>
    </source>
</reference>
<evidence type="ECO:0000259" key="4">
    <source>
        <dbReference type="Pfam" id="PF03328"/>
    </source>
</evidence>
<dbReference type="PANTHER" id="PTHR30502">
    <property type="entry name" value="2-KETO-3-DEOXY-L-RHAMNONATE ALDOLASE"/>
    <property type="match status" value="1"/>
</dbReference>